<dbReference type="AlphaFoldDB" id="A0A1G9NQF7"/>
<feature type="domain" description="Protein-glutamine gamma-glutamyltransferase-like C-terminal" evidence="3">
    <location>
        <begin position="287"/>
        <end position="354"/>
    </location>
</feature>
<proteinExistence type="predicted"/>
<dbReference type="InterPro" id="IPR025403">
    <property type="entry name" value="TgpA-like_C"/>
</dbReference>
<evidence type="ECO:0000313" key="5">
    <source>
        <dbReference type="Proteomes" id="UP000199451"/>
    </source>
</evidence>
<gene>
    <name evidence="4" type="ORF">SAMN04487949_0069</name>
</gene>
<organism evidence="4 5">
    <name type="scientific">Halogranum gelatinilyticum</name>
    <dbReference type="NCBI Taxonomy" id="660521"/>
    <lineage>
        <taxon>Archaea</taxon>
        <taxon>Methanobacteriati</taxon>
        <taxon>Methanobacteriota</taxon>
        <taxon>Stenosarchaea group</taxon>
        <taxon>Halobacteria</taxon>
        <taxon>Halobacteriales</taxon>
        <taxon>Haloferacaceae</taxon>
    </lineage>
</organism>
<dbReference type="STRING" id="660521.SAMN04487949_0069"/>
<dbReference type="EMBL" id="FNHL01000001">
    <property type="protein sequence ID" value="SDL88816.1"/>
    <property type="molecule type" value="Genomic_DNA"/>
</dbReference>
<feature type="transmembrane region" description="Helical" evidence="2">
    <location>
        <begin position="121"/>
        <end position="142"/>
    </location>
</feature>
<evidence type="ECO:0000256" key="2">
    <source>
        <dbReference type="SAM" id="Phobius"/>
    </source>
</evidence>
<feature type="compositionally biased region" description="Low complexity" evidence="1">
    <location>
        <begin position="78"/>
        <end position="96"/>
    </location>
</feature>
<evidence type="ECO:0000259" key="3">
    <source>
        <dbReference type="Pfam" id="PF13559"/>
    </source>
</evidence>
<sequence>MFSQRDKDFNRLRRSMTVAYDPARAALALLCVLVVAFAASLFPATGFGTYPTSADGGGGLTDAPLDGASTPSDPAQFTSTPTATPEPTSDEATATPTPEPTTDESTPAAGSQVRTDGLGDFLVAVLLAGTVLVVGGVGFLLVPLGNELTVAGVELPALQARLRGVVGAVPRRTMTFVVGLSASVPGLLDSLGSLTTEVASSLGVVAAGAGRAALGSVRLFTAGFAAAFVSLPRALGGGLFSMAGSLSRVGGSFGRGPRGDGDTDEGTAGRDTPSPEPGDDAPPSTVQEVWAAMVEVVPVPNRRSATPRDYARAAIDAGFPSTAVEQLTTTFEEVRYGGRPSTADRLRAARAALRRILDGGDGE</sequence>
<keyword evidence="2" id="KW-0812">Transmembrane</keyword>
<keyword evidence="2" id="KW-0472">Membrane</keyword>
<dbReference type="Pfam" id="PF13559">
    <property type="entry name" value="DUF4129"/>
    <property type="match status" value="1"/>
</dbReference>
<dbReference type="Proteomes" id="UP000199451">
    <property type="component" value="Unassembled WGS sequence"/>
</dbReference>
<keyword evidence="5" id="KW-1185">Reference proteome</keyword>
<feature type="region of interest" description="Disordered" evidence="1">
    <location>
        <begin position="251"/>
        <end position="284"/>
    </location>
</feature>
<protein>
    <recommendedName>
        <fullName evidence="3">Protein-glutamine gamma-glutamyltransferase-like C-terminal domain-containing protein</fullName>
    </recommendedName>
</protein>
<feature type="region of interest" description="Disordered" evidence="1">
    <location>
        <begin position="58"/>
        <end position="111"/>
    </location>
</feature>
<keyword evidence="2" id="KW-1133">Transmembrane helix</keyword>
<reference evidence="5" key="1">
    <citation type="submission" date="2016-10" db="EMBL/GenBank/DDBJ databases">
        <authorList>
            <person name="Varghese N."/>
            <person name="Submissions S."/>
        </authorList>
    </citation>
    <scope>NUCLEOTIDE SEQUENCE [LARGE SCALE GENOMIC DNA]</scope>
    <source>
        <strain evidence="5">CGMCC 1.10119</strain>
    </source>
</reference>
<accession>A0A1G9NQF7</accession>
<evidence type="ECO:0000313" key="4">
    <source>
        <dbReference type="EMBL" id="SDL88816.1"/>
    </source>
</evidence>
<evidence type="ECO:0000256" key="1">
    <source>
        <dbReference type="SAM" id="MobiDB-lite"/>
    </source>
</evidence>
<name>A0A1G9NQF7_9EURY</name>